<evidence type="ECO:0000313" key="1">
    <source>
        <dbReference type="EMBL" id="ONG32800.1"/>
    </source>
</evidence>
<dbReference type="RefSeq" id="WP_021560856.1">
    <property type="nucleotide sequence ID" value="NZ_CABGQG010000012.1"/>
</dbReference>
<protein>
    <submittedName>
        <fullName evidence="1">Uncharacterized protein</fullName>
    </submittedName>
</protein>
<evidence type="ECO:0000313" key="2">
    <source>
        <dbReference type="Proteomes" id="UP000188967"/>
    </source>
</evidence>
<comment type="caution">
    <text evidence="1">The sequence shown here is derived from an EMBL/GenBank/DDBJ whole genome shotgun (WGS) entry which is preliminary data.</text>
</comment>
<sequence>MSGWKESFTLAEQIQLALNLGYEAVPDEEAYTGAYFIKGGKKWIFNIIGLKKTLNISSDDELRGQDYDVDMYFEIRQNWAQYQDMIFGSEDITPSPKNELTSIYHDLQVTDEPREMVYLSDGMWLDPNGRIVQR</sequence>
<dbReference type="Proteomes" id="UP000188967">
    <property type="component" value="Unassembled WGS sequence"/>
</dbReference>
<gene>
    <name evidence="1" type="ORF">BXT93_19595</name>
</gene>
<organism evidence="1 2">
    <name type="scientific">Escherichia coli</name>
    <dbReference type="NCBI Taxonomy" id="562"/>
    <lineage>
        <taxon>Bacteria</taxon>
        <taxon>Pseudomonadati</taxon>
        <taxon>Pseudomonadota</taxon>
        <taxon>Gammaproteobacteria</taxon>
        <taxon>Enterobacterales</taxon>
        <taxon>Enterobacteriaceae</taxon>
        <taxon>Escherichia</taxon>
    </lineage>
</organism>
<proteinExistence type="predicted"/>
<dbReference type="EMBL" id="MTPS01000339">
    <property type="protein sequence ID" value="ONG32800.1"/>
    <property type="molecule type" value="Genomic_DNA"/>
</dbReference>
<name>A0A1V2GAV2_ECOLX</name>
<accession>A0A1V2GAV2</accession>
<reference evidence="1 2" key="1">
    <citation type="submission" date="2017-01" db="EMBL/GenBank/DDBJ databases">
        <title>Draft genome sequence of an E. coli strain isolated from human, in Amazon, Brazil.</title>
        <authorList>
            <person name="Moura Q."/>
            <person name="Fernandes M.R."/>
            <person name="Cerdeira L."/>
            <person name="Vianello M."/>
            <person name="Souza T.A."/>
            <person name="Ienne S."/>
            <person name="Lincopan N."/>
        </authorList>
    </citation>
    <scope>NUCLEOTIDE SEQUENCE [LARGE SCALE GENOMIC DNA]</scope>
    <source>
        <strain evidence="1 2">ICBEcBL-II-13</strain>
    </source>
</reference>
<dbReference type="AlphaFoldDB" id="A0A1V2GAV2"/>